<comment type="subunit">
    <text evidence="2">Homotetramer.</text>
</comment>
<dbReference type="OrthoDB" id="9809878at2"/>
<evidence type="ECO:0000313" key="6">
    <source>
        <dbReference type="Proteomes" id="UP000305282"/>
    </source>
</evidence>
<organism evidence="5 6">
    <name type="scientific">Candidatus Frankia alpina</name>
    <dbReference type="NCBI Taxonomy" id="2699483"/>
    <lineage>
        <taxon>Bacteria</taxon>
        <taxon>Bacillati</taxon>
        <taxon>Actinomycetota</taxon>
        <taxon>Actinomycetes</taxon>
        <taxon>Frankiales</taxon>
        <taxon>Frankiaceae</taxon>
        <taxon>Frankia</taxon>
    </lineage>
</organism>
<protein>
    <recommendedName>
        <fullName evidence="2 3">Single-stranded DNA-binding protein</fullName>
        <shortName evidence="2">SSB</shortName>
    </recommendedName>
</protein>
<dbReference type="CDD" id="cd04496">
    <property type="entry name" value="SSB_OBF"/>
    <property type="match status" value="1"/>
</dbReference>
<evidence type="ECO:0000256" key="1">
    <source>
        <dbReference type="ARBA" id="ARBA00023125"/>
    </source>
</evidence>
<dbReference type="NCBIfam" id="NF005851">
    <property type="entry name" value="PRK07772.1"/>
    <property type="match status" value="1"/>
</dbReference>
<dbReference type="PANTHER" id="PTHR10302">
    <property type="entry name" value="SINGLE-STRANDED DNA-BINDING PROTEIN"/>
    <property type="match status" value="1"/>
</dbReference>
<dbReference type="PANTHER" id="PTHR10302:SF27">
    <property type="entry name" value="SINGLE-STRANDED DNA-BINDING PROTEIN"/>
    <property type="match status" value="1"/>
</dbReference>
<dbReference type="NCBIfam" id="TIGR00621">
    <property type="entry name" value="ssb"/>
    <property type="match status" value="1"/>
</dbReference>
<dbReference type="InterPro" id="IPR012340">
    <property type="entry name" value="NA-bd_OB-fold"/>
</dbReference>
<name>A0A4S5EET5_9ACTN</name>
<evidence type="ECO:0000313" key="5">
    <source>
        <dbReference type="EMBL" id="THJ70243.1"/>
    </source>
</evidence>
<gene>
    <name evidence="5" type="ORF">E7Y31_15815</name>
</gene>
<dbReference type="EMBL" id="SSXH01000429">
    <property type="protein sequence ID" value="THJ70243.1"/>
    <property type="molecule type" value="Genomic_DNA"/>
</dbReference>
<dbReference type="InterPro" id="IPR000424">
    <property type="entry name" value="Primosome_PriB/ssb"/>
</dbReference>
<keyword evidence="1 2" id="KW-0238">DNA-binding</keyword>
<accession>A0A4S5EET5</accession>
<evidence type="ECO:0000256" key="4">
    <source>
        <dbReference type="SAM" id="MobiDB-lite"/>
    </source>
</evidence>
<proteinExistence type="inferred from homology"/>
<comment type="caution">
    <text evidence="5">The sequence shown here is derived from an EMBL/GenBank/DDBJ whole genome shotgun (WGS) entry which is preliminary data.</text>
</comment>
<evidence type="ECO:0000256" key="3">
    <source>
        <dbReference type="RuleBase" id="RU000524"/>
    </source>
</evidence>
<feature type="compositionally biased region" description="Polar residues" evidence="4">
    <location>
        <begin position="239"/>
        <end position="250"/>
    </location>
</feature>
<dbReference type="Pfam" id="PF00436">
    <property type="entry name" value="SSB"/>
    <property type="match status" value="1"/>
</dbReference>
<dbReference type="Gene3D" id="2.40.50.140">
    <property type="entry name" value="Nucleic acid-binding proteins"/>
    <property type="match status" value="1"/>
</dbReference>
<comment type="caution">
    <text evidence="2">Lacks conserved residue(s) required for the propagation of feature annotation.</text>
</comment>
<dbReference type="GO" id="GO:0006260">
    <property type="term" value="P:DNA replication"/>
    <property type="evidence" value="ECO:0007669"/>
    <property type="project" value="InterPro"/>
</dbReference>
<feature type="region of interest" description="Disordered" evidence="4">
    <location>
        <begin position="218"/>
        <end position="250"/>
    </location>
</feature>
<dbReference type="GO" id="GO:0009295">
    <property type="term" value="C:nucleoid"/>
    <property type="evidence" value="ECO:0007669"/>
    <property type="project" value="TreeGrafter"/>
</dbReference>
<dbReference type="SUPFAM" id="SSF50249">
    <property type="entry name" value="Nucleic acid-binding proteins"/>
    <property type="match status" value="1"/>
</dbReference>
<dbReference type="AlphaFoldDB" id="A0A4S5EET5"/>
<sequence length="250" mass="26037">MLDTTITLVGNLVDNPEHRTTTNGASVCSFRLASTPRRFDRSENRWVDGATLFLRVSCWRQLADNVAESLARGDRALVYGRLRQRSFETSEGERRVSYEIDADAIGTELTWHAARSQRLTRGSAVSAMPAAPAVTPVADNGLRLPGGGPLVDLRESALGERPEPEPLASMALTGGGEKLVHSAAWDGQPIGVAAIGSPSAGLVSGVSVPLATAARADGLGAGSAGATSFPSGAGANGSPWRSFSTAAEQR</sequence>
<dbReference type="HAMAP" id="MF_00984">
    <property type="entry name" value="SSB"/>
    <property type="match status" value="1"/>
</dbReference>
<dbReference type="RefSeq" id="WP_136448787.1">
    <property type="nucleotide sequence ID" value="NZ_SSXH01000429.1"/>
</dbReference>
<reference evidence="5 6" key="1">
    <citation type="submission" date="2019-04" db="EMBL/GenBank/DDBJ databases">
        <title>Draft genome sequences for three unisolated Alnus-infective Frankia Sp+ strains, AgTrS, AiOr and AvVan, the first sequenced Frankia strains able to sporulate in-planta.</title>
        <authorList>
            <person name="Bethencourt L."/>
            <person name="Vautrin F."/>
            <person name="Taib N."/>
            <person name="Dubost A."/>
            <person name="Castro-Garcia L."/>
            <person name="Imbaud O."/>
            <person name="Abrouk D."/>
            <person name="Fournier P."/>
            <person name="Briolay J."/>
            <person name="Nguyen A."/>
            <person name="Normand P."/>
            <person name="Fernandez M.P."/>
            <person name="Brochier-Armanet C."/>
            <person name="Herrera-Belaroussi A."/>
        </authorList>
    </citation>
    <scope>NUCLEOTIDE SEQUENCE [LARGE SCALE GENOMIC DNA]</scope>
    <source>
        <strain evidence="5 6">AvVan</strain>
    </source>
</reference>
<dbReference type="InterPro" id="IPR011344">
    <property type="entry name" value="ssDNA-bd"/>
</dbReference>
<evidence type="ECO:0000256" key="2">
    <source>
        <dbReference type="HAMAP-Rule" id="MF_00984"/>
    </source>
</evidence>
<dbReference type="GO" id="GO:0003697">
    <property type="term" value="F:single-stranded DNA binding"/>
    <property type="evidence" value="ECO:0007669"/>
    <property type="project" value="UniProtKB-UniRule"/>
</dbReference>
<dbReference type="PROSITE" id="PS50935">
    <property type="entry name" value="SSB"/>
    <property type="match status" value="1"/>
</dbReference>
<dbReference type="Proteomes" id="UP000305282">
    <property type="component" value="Unassembled WGS sequence"/>
</dbReference>
<keyword evidence="6" id="KW-1185">Reference proteome</keyword>